<gene>
    <name evidence="9" type="primary">proC</name>
    <name evidence="15" type="ORF">SAMN05192533_10760</name>
</gene>
<evidence type="ECO:0000256" key="8">
    <source>
        <dbReference type="ARBA" id="ARBA00058118"/>
    </source>
</evidence>
<protein>
    <recommendedName>
        <fullName evidence="9 10">Pyrroline-5-carboxylate reductase</fullName>
        <shortName evidence="9">P5C reductase</shortName>
        <shortName evidence="9">P5CR</shortName>
        <ecNumber evidence="9 10">1.5.1.2</ecNumber>
    </recommendedName>
    <alternativeName>
        <fullName evidence="9">PCA reductase</fullName>
    </alternativeName>
</protein>
<comment type="catalytic activity">
    <reaction evidence="9">
        <text>L-proline + NAD(+) = (S)-1-pyrroline-5-carboxylate + NADH + 2 H(+)</text>
        <dbReference type="Rhea" id="RHEA:14105"/>
        <dbReference type="ChEBI" id="CHEBI:15378"/>
        <dbReference type="ChEBI" id="CHEBI:17388"/>
        <dbReference type="ChEBI" id="CHEBI:57540"/>
        <dbReference type="ChEBI" id="CHEBI:57945"/>
        <dbReference type="ChEBI" id="CHEBI:60039"/>
        <dbReference type="EC" id="1.5.1.2"/>
    </reaction>
</comment>
<proteinExistence type="inferred from homology"/>
<evidence type="ECO:0000313" key="16">
    <source>
        <dbReference type="Proteomes" id="UP000198553"/>
    </source>
</evidence>
<comment type="pathway">
    <text evidence="9 12">Amino-acid biosynthesis; L-proline biosynthesis; L-proline from L-glutamate 5-semialdehyde: step 1/1.</text>
</comment>
<dbReference type="InterPro" id="IPR028939">
    <property type="entry name" value="P5C_Rdtase_cat_N"/>
</dbReference>
<evidence type="ECO:0000256" key="2">
    <source>
        <dbReference type="ARBA" id="ARBA00005525"/>
    </source>
</evidence>
<organism evidence="15 16">
    <name type="scientific">Mesobacillus persicus</name>
    <dbReference type="NCBI Taxonomy" id="930146"/>
    <lineage>
        <taxon>Bacteria</taxon>
        <taxon>Bacillati</taxon>
        <taxon>Bacillota</taxon>
        <taxon>Bacilli</taxon>
        <taxon>Bacillales</taxon>
        <taxon>Bacillaceae</taxon>
        <taxon>Mesobacillus</taxon>
    </lineage>
</organism>
<feature type="binding site" evidence="11">
    <location>
        <begin position="8"/>
        <end position="13"/>
    </location>
    <ligand>
        <name>NADP(+)</name>
        <dbReference type="ChEBI" id="CHEBI:58349"/>
    </ligand>
</feature>
<name>A0A1H8CFC7_9BACI</name>
<dbReference type="EMBL" id="FOBW01000007">
    <property type="protein sequence ID" value="SEM93716.1"/>
    <property type="molecule type" value="Genomic_DNA"/>
</dbReference>
<dbReference type="Gene3D" id="3.40.50.720">
    <property type="entry name" value="NAD(P)-binding Rossmann-like Domain"/>
    <property type="match status" value="1"/>
</dbReference>
<comment type="subcellular location">
    <subcellularLocation>
        <location evidence="1 9">Cytoplasm</location>
    </subcellularLocation>
</comment>
<evidence type="ECO:0000256" key="4">
    <source>
        <dbReference type="ARBA" id="ARBA00022605"/>
    </source>
</evidence>
<reference evidence="16" key="1">
    <citation type="submission" date="2016-10" db="EMBL/GenBank/DDBJ databases">
        <authorList>
            <person name="Varghese N."/>
            <person name="Submissions S."/>
        </authorList>
    </citation>
    <scope>NUCLEOTIDE SEQUENCE [LARGE SCALE GENOMIC DNA]</scope>
    <source>
        <strain evidence="16">B48,IBRC-M 10115,DSM 25386,CECT 8001</strain>
    </source>
</reference>
<feature type="binding site" evidence="11">
    <location>
        <begin position="70"/>
        <end position="73"/>
    </location>
    <ligand>
        <name>NADP(+)</name>
        <dbReference type="ChEBI" id="CHEBI:58349"/>
    </ligand>
</feature>
<dbReference type="PIRSF" id="PIRSF000193">
    <property type="entry name" value="Pyrrol-5-carb_rd"/>
    <property type="match status" value="1"/>
</dbReference>
<dbReference type="UniPathway" id="UPA00098">
    <property type="reaction ID" value="UER00361"/>
</dbReference>
<evidence type="ECO:0000256" key="7">
    <source>
        <dbReference type="ARBA" id="ARBA00023002"/>
    </source>
</evidence>
<evidence type="ECO:0000256" key="5">
    <source>
        <dbReference type="ARBA" id="ARBA00022650"/>
    </source>
</evidence>
<dbReference type="RefSeq" id="WP_090745150.1">
    <property type="nucleotide sequence ID" value="NZ_FOBW01000007.1"/>
</dbReference>
<dbReference type="HAMAP" id="MF_01925">
    <property type="entry name" value="P5C_reductase"/>
    <property type="match status" value="1"/>
</dbReference>
<dbReference type="InterPro" id="IPR036291">
    <property type="entry name" value="NAD(P)-bd_dom_sf"/>
</dbReference>
<dbReference type="Proteomes" id="UP000198553">
    <property type="component" value="Unassembled WGS sequence"/>
</dbReference>
<evidence type="ECO:0000313" key="15">
    <source>
        <dbReference type="EMBL" id="SEM93716.1"/>
    </source>
</evidence>
<keyword evidence="16" id="KW-1185">Reference proteome</keyword>
<accession>A0A1H8CFC7</accession>
<comment type="similarity">
    <text evidence="2 9 12">Belongs to the pyrroline-5-carboxylate reductase family.</text>
</comment>
<evidence type="ECO:0000259" key="13">
    <source>
        <dbReference type="Pfam" id="PF03807"/>
    </source>
</evidence>
<dbReference type="FunFam" id="3.40.50.720:FF:000190">
    <property type="entry name" value="Pyrroline-5-carboxylate reductase"/>
    <property type="match status" value="1"/>
</dbReference>
<dbReference type="InterPro" id="IPR053790">
    <property type="entry name" value="P5CR-like_CS"/>
</dbReference>
<dbReference type="Gene3D" id="1.10.3730.10">
    <property type="entry name" value="ProC C-terminal domain-like"/>
    <property type="match status" value="1"/>
</dbReference>
<dbReference type="PANTHER" id="PTHR11645">
    <property type="entry name" value="PYRROLINE-5-CARBOXYLATE REDUCTASE"/>
    <property type="match status" value="1"/>
</dbReference>
<keyword evidence="4 9" id="KW-0028">Amino-acid biosynthesis</keyword>
<keyword evidence="6 9" id="KW-0521">NADP</keyword>
<keyword evidence="5 9" id="KW-0641">Proline biosynthesis</keyword>
<dbReference type="Pfam" id="PF14748">
    <property type="entry name" value="P5CR_dimer"/>
    <property type="match status" value="1"/>
</dbReference>
<dbReference type="PANTHER" id="PTHR11645:SF0">
    <property type="entry name" value="PYRROLINE-5-CARBOXYLATE REDUCTASE 3"/>
    <property type="match status" value="1"/>
</dbReference>
<evidence type="ECO:0000256" key="6">
    <source>
        <dbReference type="ARBA" id="ARBA00022857"/>
    </source>
</evidence>
<dbReference type="GO" id="GO:0005737">
    <property type="term" value="C:cytoplasm"/>
    <property type="evidence" value="ECO:0007669"/>
    <property type="project" value="UniProtKB-SubCell"/>
</dbReference>
<comment type="catalytic activity">
    <reaction evidence="9 12">
        <text>L-proline + NADP(+) = (S)-1-pyrroline-5-carboxylate + NADPH + 2 H(+)</text>
        <dbReference type="Rhea" id="RHEA:14109"/>
        <dbReference type="ChEBI" id="CHEBI:15378"/>
        <dbReference type="ChEBI" id="CHEBI:17388"/>
        <dbReference type="ChEBI" id="CHEBI:57783"/>
        <dbReference type="ChEBI" id="CHEBI:58349"/>
        <dbReference type="ChEBI" id="CHEBI:60039"/>
        <dbReference type="EC" id="1.5.1.2"/>
    </reaction>
</comment>
<feature type="domain" description="Pyrroline-5-carboxylate reductase catalytic N-terminal" evidence="13">
    <location>
        <begin position="4"/>
        <end position="99"/>
    </location>
</feature>
<dbReference type="NCBIfam" id="TIGR00112">
    <property type="entry name" value="proC"/>
    <property type="match status" value="1"/>
</dbReference>
<evidence type="ECO:0000256" key="12">
    <source>
        <dbReference type="RuleBase" id="RU003903"/>
    </source>
</evidence>
<evidence type="ECO:0000259" key="14">
    <source>
        <dbReference type="Pfam" id="PF14748"/>
    </source>
</evidence>
<dbReference type="SUPFAM" id="SSF51735">
    <property type="entry name" value="NAD(P)-binding Rossmann-fold domains"/>
    <property type="match status" value="1"/>
</dbReference>
<dbReference type="AlphaFoldDB" id="A0A1H8CFC7"/>
<feature type="binding site" evidence="11">
    <location>
        <position position="57"/>
    </location>
    <ligand>
        <name>NADPH</name>
        <dbReference type="ChEBI" id="CHEBI:57783"/>
    </ligand>
</feature>
<dbReference type="FunFam" id="1.10.3730.10:FF:000001">
    <property type="entry name" value="Pyrroline-5-carboxylate reductase"/>
    <property type="match status" value="1"/>
</dbReference>
<dbReference type="InterPro" id="IPR029036">
    <property type="entry name" value="P5CR_dimer"/>
</dbReference>
<dbReference type="OrthoDB" id="9805754at2"/>
<dbReference type="GO" id="GO:0055129">
    <property type="term" value="P:L-proline biosynthetic process"/>
    <property type="evidence" value="ECO:0007669"/>
    <property type="project" value="UniProtKB-UniRule"/>
</dbReference>
<keyword evidence="3 9" id="KW-0963">Cytoplasm</keyword>
<evidence type="ECO:0000256" key="11">
    <source>
        <dbReference type="PIRSR" id="PIRSR000193-1"/>
    </source>
</evidence>
<evidence type="ECO:0000256" key="1">
    <source>
        <dbReference type="ARBA" id="ARBA00004496"/>
    </source>
</evidence>
<feature type="domain" description="Pyrroline-5-carboxylate reductase dimerisation" evidence="14">
    <location>
        <begin position="162"/>
        <end position="266"/>
    </location>
</feature>
<evidence type="ECO:0000256" key="3">
    <source>
        <dbReference type="ARBA" id="ARBA00022490"/>
    </source>
</evidence>
<dbReference type="Pfam" id="PF03807">
    <property type="entry name" value="F420_oxidored"/>
    <property type="match status" value="1"/>
</dbReference>
<evidence type="ECO:0000256" key="9">
    <source>
        <dbReference type="HAMAP-Rule" id="MF_01925"/>
    </source>
</evidence>
<evidence type="ECO:0000256" key="10">
    <source>
        <dbReference type="NCBIfam" id="TIGR00112"/>
    </source>
</evidence>
<sequence length="268" mass="29247">MNQKIGFIGCGNMAKAMIGGMVESKFASPDQVYASNRSLPNLEEVHQKYGVQVTQDNLEVAKKCEILFLAVKPKFYPAVIEQIKDSVHENAMIIMIAAGQTIEQNEQRFGKRMKMVRSMPNTPSLVGEGMTGVSINDLITEEETRLIQSLFECFGRVEFLSEDLMDAVSGVSGASPAYGYMFIEALADGAVQQGIPRKQAYVFAAQALLGAAKMVLETDLHPGELKDQVCSPGGATIEAVAKLEETGFRSSVIQAVHACTEKSKRMRK</sequence>
<dbReference type="InterPro" id="IPR000304">
    <property type="entry name" value="Pyrroline-COOH_reductase"/>
</dbReference>
<comment type="function">
    <text evidence="8 9">Catalyzes the reduction of 1-pyrroline-5-carboxylate (PCA) to L-proline.</text>
</comment>
<dbReference type="EC" id="1.5.1.2" evidence="9 10"/>
<dbReference type="InterPro" id="IPR008927">
    <property type="entry name" value="6-PGluconate_DH-like_C_sf"/>
</dbReference>
<keyword evidence="7 9" id="KW-0560">Oxidoreductase</keyword>
<dbReference type="GO" id="GO:0004735">
    <property type="term" value="F:pyrroline-5-carboxylate reductase activity"/>
    <property type="evidence" value="ECO:0007669"/>
    <property type="project" value="UniProtKB-UniRule"/>
</dbReference>
<dbReference type="SUPFAM" id="SSF48179">
    <property type="entry name" value="6-phosphogluconate dehydrogenase C-terminal domain-like"/>
    <property type="match status" value="1"/>
</dbReference>
<dbReference type="STRING" id="930146.SAMN05192533_10760"/>
<dbReference type="PROSITE" id="PS00521">
    <property type="entry name" value="P5CR"/>
    <property type="match status" value="1"/>
</dbReference>